<feature type="transmembrane region" description="Helical" evidence="9">
    <location>
        <begin position="1197"/>
        <end position="1216"/>
    </location>
</feature>
<dbReference type="AlphaFoldDB" id="A0A166ESS7"/>
<name>A0A166ESS7_9EURY</name>
<keyword evidence="5" id="KW-0732">Signal</keyword>
<keyword evidence="12" id="KW-1185">Reference proteome</keyword>
<dbReference type="PATRIC" id="fig|55758.3.peg.470"/>
<dbReference type="Pfam" id="PF02415">
    <property type="entry name" value="Chlam_PMP"/>
    <property type="match status" value="3"/>
</dbReference>
<evidence type="ECO:0000256" key="6">
    <source>
        <dbReference type="ARBA" id="ARBA00023136"/>
    </source>
</evidence>
<evidence type="ECO:0000256" key="1">
    <source>
        <dbReference type="ARBA" id="ARBA00004196"/>
    </source>
</evidence>
<keyword evidence="9" id="KW-1133">Transmembrane helix</keyword>
<dbReference type="Gene3D" id="2.160.20.10">
    <property type="entry name" value="Single-stranded right-handed beta-helix, Pectin lyase-like"/>
    <property type="match status" value="1"/>
</dbReference>
<feature type="domain" description="DUF11" evidence="10">
    <location>
        <begin position="782"/>
        <end position="894"/>
    </location>
</feature>
<keyword evidence="6 9" id="KW-0472">Membrane</keyword>
<feature type="domain" description="DUF11" evidence="10">
    <location>
        <begin position="1024"/>
        <end position="1136"/>
    </location>
</feature>
<feature type="domain" description="DUF11" evidence="10">
    <location>
        <begin position="661"/>
        <end position="773"/>
    </location>
</feature>
<dbReference type="InterPro" id="IPR051172">
    <property type="entry name" value="Chlamydia_OmcB"/>
</dbReference>
<keyword evidence="7" id="KW-0998">Cell outer membrane</keyword>
<dbReference type="Pfam" id="PF01345">
    <property type="entry name" value="DUF11"/>
    <property type="match status" value="5"/>
</dbReference>
<dbReference type="GO" id="GO:0005576">
    <property type="term" value="C:extracellular region"/>
    <property type="evidence" value="ECO:0007669"/>
    <property type="project" value="UniProtKB-SubCell"/>
</dbReference>
<dbReference type="PANTHER" id="PTHR34819:SF3">
    <property type="entry name" value="CELL SURFACE PROTEIN"/>
    <property type="match status" value="1"/>
</dbReference>
<gene>
    <name evidence="11" type="ORF">MBFIL_04200</name>
</gene>
<comment type="subcellular location">
    <subcellularLocation>
        <location evidence="1">Cell envelope</location>
    </subcellularLocation>
    <subcellularLocation>
        <location evidence="2">Cell outer membrane</location>
    </subcellularLocation>
    <subcellularLocation>
        <location evidence="3">Secreted</location>
    </subcellularLocation>
</comment>
<feature type="domain" description="DUF11" evidence="10">
    <location>
        <begin position="546"/>
        <end position="651"/>
    </location>
</feature>
<dbReference type="OrthoDB" id="71559at2157"/>
<dbReference type="EMBL" id="LWMT01000057">
    <property type="protein sequence ID" value="KZX16970.1"/>
    <property type="molecule type" value="Genomic_DNA"/>
</dbReference>
<dbReference type="InterPro" id="IPR012334">
    <property type="entry name" value="Pectin_lyas_fold"/>
</dbReference>
<comment type="caution">
    <text evidence="11">The sequence shown here is derived from an EMBL/GenBank/DDBJ whole genome shotgun (WGS) entry which is preliminary data.</text>
</comment>
<dbReference type="SMART" id="SM00710">
    <property type="entry name" value="PbH1"/>
    <property type="match status" value="6"/>
</dbReference>
<proteinExistence type="predicted"/>
<feature type="domain" description="DUF11" evidence="10">
    <location>
        <begin position="903"/>
        <end position="1015"/>
    </location>
</feature>
<accession>A0A166ESS7</accession>
<dbReference type="InterPro" id="IPR011050">
    <property type="entry name" value="Pectin_lyase_fold/virulence"/>
</dbReference>
<dbReference type="InterPro" id="IPR003368">
    <property type="entry name" value="POMP_repeat"/>
</dbReference>
<dbReference type="Gene3D" id="2.60.40.1170">
    <property type="entry name" value="Mu homology domain, subdomain B"/>
    <property type="match status" value="2"/>
</dbReference>
<dbReference type="Proteomes" id="UP000077066">
    <property type="component" value="Unassembled WGS sequence"/>
</dbReference>
<dbReference type="NCBIfam" id="TIGR01451">
    <property type="entry name" value="B_ant_repeat"/>
    <property type="match status" value="5"/>
</dbReference>
<evidence type="ECO:0000256" key="2">
    <source>
        <dbReference type="ARBA" id="ARBA00004442"/>
    </source>
</evidence>
<evidence type="ECO:0000256" key="9">
    <source>
        <dbReference type="SAM" id="Phobius"/>
    </source>
</evidence>
<evidence type="ECO:0000256" key="7">
    <source>
        <dbReference type="ARBA" id="ARBA00023237"/>
    </source>
</evidence>
<evidence type="ECO:0000256" key="8">
    <source>
        <dbReference type="SAM" id="MobiDB-lite"/>
    </source>
</evidence>
<feature type="region of interest" description="Disordered" evidence="8">
    <location>
        <begin position="1146"/>
        <end position="1172"/>
    </location>
</feature>
<feature type="region of interest" description="Disordered" evidence="8">
    <location>
        <begin position="1"/>
        <end position="23"/>
    </location>
</feature>
<evidence type="ECO:0000256" key="3">
    <source>
        <dbReference type="ARBA" id="ARBA00004613"/>
    </source>
</evidence>
<sequence>MKNNKRKHNTENNKRKHNTDNNKKNTVIMSILMLIVLSMTITGVSAASDIYVSTSGSDSDSGDVSTPKATLSNAISTVNNNGTVYIKNGTYKGTKNKNIAIGKNMSIIGESRDNVIIDMENSGRAFNINQGYSVTIINVTFTNGKESNGGAIYNYGNLTIKDVKFTKNTANSSMQARGGAIVSYGTIAIENTIFDNNYAGFGGGGLYNYGTATVINTTFQNNVVTSAYSGAGGGIMHDGGKISIINSSFLNNKVNHGGALDNREGSHILIDNCSFINNTATDTGGAINNHPNLRNFTVKNSIFINNSAGSNGGAIRNQIPSANILDCIFTNNTALSNGGAIINTVSGINISGSDFVGNKARYGGGIYSSGTNNIINYNRFYRNNATNSGNGLYFTGSGNANLNWWGTNNNPLGNNASSTVTNLITNWYVLELSLNNTVKTIANKTMNYTSSPIATLSYNLALSNNATNDKSKLPYFIVDVLVRNSTNVINSTSGDIRITTLSQNVLMTDSNTLYSINALSDDENVIFIINGISVVNVTILKISNATTKNYVGDNVTYTITIQNTGVTDATNVYVIDNLDHSKVQFINSYTNLGTYNHTTGKWTIGTLTAGTNATLYINVTTTDLGIITNTANVTTNENNINNKTNDTTTFNVTEDTDVNVTIIKTSNASQTNYIGDHITYTITIINHGPTNATDVYVIDNLDHTKIQYNNATATIGTYNHTTGKWTIGNLTAGNNATLHINVTITGTGTITNNAKVNTKENNTNNKTNDTETINASNEVNVTIIKTSNATTNNHIGDNITYTITIINHGPTNATEVYVIDNLDHTKIQYNNATATIGTYNHTTGKWTIGNLTAGTNATLHINVTITGTGTITNTAKVNTKENNTNNKTNDTETFNAKDEVNVTIIKTSNATTNNHIGDNITYTITIINHGPTNATDVYVIDNLDHTKIQYNNATATIGTYNHTTGKWTIGNLTAGTNATLQINVTITGTGTITNNAKVNTKENNTNNKTNDTETFNASNEVNVTIIKTSNATTNNHIGDNITYTITIINHGPTNATDVYVTDNLDHTKIQYNNATATIGTYNNTTGKWTIGNLTAGTNATLQINVTITGTGTITNNANVNTKENNINNKTNDSAEFNAIENETDFKYNDTNETPDNNTDVTIDNDNPDNNNPNITIPTKTITKNPIKAKVNGTMKKTGIPIIVIILVLNLLGLASIKRRR</sequence>
<dbReference type="RefSeq" id="WP_066971042.1">
    <property type="nucleotide sequence ID" value="NZ_LWMT01000057.1"/>
</dbReference>
<evidence type="ECO:0000259" key="10">
    <source>
        <dbReference type="Pfam" id="PF01345"/>
    </source>
</evidence>
<protein>
    <recommendedName>
        <fullName evidence="10">DUF11 domain-containing protein</fullName>
    </recommendedName>
</protein>
<organism evidence="11 12">
    <name type="scientific">Methanobrevibacter filiformis</name>
    <dbReference type="NCBI Taxonomy" id="55758"/>
    <lineage>
        <taxon>Archaea</taxon>
        <taxon>Methanobacteriati</taxon>
        <taxon>Methanobacteriota</taxon>
        <taxon>Methanomada group</taxon>
        <taxon>Methanobacteria</taxon>
        <taxon>Methanobacteriales</taxon>
        <taxon>Methanobacteriaceae</taxon>
        <taxon>Methanobrevibacter</taxon>
    </lineage>
</organism>
<dbReference type="PANTHER" id="PTHR34819">
    <property type="entry name" value="LARGE CYSTEINE-RICH PERIPLASMIC PROTEIN OMCB"/>
    <property type="match status" value="1"/>
</dbReference>
<evidence type="ECO:0000313" key="12">
    <source>
        <dbReference type="Proteomes" id="UP000077066"/>
    </source>
</evidence>
<evidence type="ECO:0000256" key="4">
    <source>
        <dbReference type="ARBA" id="ARBA00022525"/>
    </source>
</evidence>
<feature type="compositionally biased region" description="Basic and acidic residues" evidence="8">
    <location>
        <begin position="9"/>
        <end position="23"/>
    </location>
</feature>
<feature type="compositionally biased region" description="Low complexity" evidence="8">
    <location>
        <begin position="1150"/>
        <end position="1172"/>
    </location>
</feature>
<reference evidence="11 12" key="1">
    <citation type="submission" date="2016-04" db="EMBL/GenBank/DDBJ databases">
        <title>Genome sequence of Methanobrevibacter filiformis DSM 11501.</title>
        <authorList>
            <person name="Poehlein A."/>
            <person name="Seedorf H."/>
            <person name="Daniel R."/>
        </authorList>
    </citation>
    <scope>NUCLEOTIDE SEQUENCE [LARGE SCALE GENOMIC DNA]</scope>
    <source>
        <strain evidence="11 12">DSM 11501</strain>
    </source>
</reference>
<dbReference type="SUPFAM" id="SSF51126">
    <property type="entry name" value="Pectin lyase-like"/>
    <property type="match status" value="1"/>
</dbReference>
<evidence type="ECO:0000256" key="5">
    <source>
        <dbReference type="ARBA" id="ARBA00022729"/>
    </source>
</evidence>
<dbReference type="InterPro" id="IPR047589">
    <property type="entry name" value="DUF11_rpt"/>
</dbReference>
<dbReference type="InterPro" id="IPR001434">
    <property type="entry name" value="OmcB-like_DUF11"/>
</dbReference>
<keyword evidence="9" id="KW-0812">Transmembrane</keyword>
<dbReference type="InterPro" id="IPR006626">
    <property type="entry name" value="PbH1"/>
</dbReference>
<evidence type="ECO:0000313" key="11">
    <source>
        <dbReference type="EMBL" id="KZX16970.1"/>
    </source>
</evidence>
<keyword evidence="4" id="KW-0964">Secreted</keyword>